<feature type="transmembrane region" description="Helical" evidence="1">
    <location>
        <begin position="33"/>
        <end position="53"/>
    </location>
</feature>
<feature type="transmembrane region" description="Helical" evidence="1">
    <location>
        <begin position="7"/>
        <end position="27"/>
    </location>
</feature>
<keyword evidence="1" id="KW-1133">Transmembrane helix</keyword>
<dbReference type="AlphaFoldDB" id="A0A4P6E9H4"/>
<dbReference type="RefSeq" id="WP_129385385.1">
    <property type="nucleotide sequence ID" value="NZ_CP035494.1"/>
</dbReference>
<keyword evidence="1" id="KW-0812">Transmembrane</keyword>
<reference evidence="3 4" key="1">
    <citation type="submission" date="2019-01" db="EMBL/GenBank/DDBJ databases">
        <title>Genome sequencing of strain DFW100M-13.</title>
        <authorList>
            <person name="Heo J."/>
            <person name="Kim S.-J."/>
            <person name="Kim J.-S."/>
            <person name="Hong S.-B."/>
            <person name="Kwon S.-W."/>
        </authorList>
    </citation>
    <scope>NUCLEOTIDE SEQUENCE [LARGE SCALE GENOMIC DNA]</scope>
    <source>
        <strain evidence="3 4">DFW100M-13</strain>
    </source>
</reference>
<dbReference type="PANTHER" id="PTHR34351">
    <property type="entry name" value="SLR1927 PROTEIN-RELATED"/>
    <property type="match status" value="1"/>
</dbReference>
<dbReference type="Pfam" id="PF01882">
    <property type="entry name" value="DUF58"/>
    <property type="match status" value="1"/>
</dbReference>
<organism evidence="3 4">
    <name type="scientific">Microbacterium protaetiae</name>
    <dbReference type="NCBI Taxonomy" id="2509458"/>
    <lineage>
        <taxon>Bacteria</taxon>
        <taxon>Bacillati</taxon>
        <taxon>Actinomycetota</taxon>
        <taxon>Actinomycetes</taxon>
        <taxon>Micrococcales</taxon>
        <taxon>Microbacteriaceae</taxon>
        <taxon>Microbacterium</taxon>
    </lineage>
</organism>
<sequence length="417" mass="43581">MRRAWPLTVRGTAAGVLALACFIAAAQLGSVQLLAFGVFLVALVVVSLIALHITRRDVSLSRTSSPATVAVGDDTRVTVHVGVRTALPTTPGTWEDRVPEGLDGRSDGRFPALGSGLRGGDRAVDLVYELHATQRGIHWLGPLDLTIRDPFGIARRVAEVGETTRLIVTPQCIDLPPLTAFAGATGGMLQATTTRLGQGTDNLIARPYQPGDSMRRIHWRATAHRDMLMVRQEEQESTPEATVVLDRAKSRWGEDAAARPGADASFEAAVDACVSAVNALVRDGYAVQVVDVDGSPLSEVVPGGEQSAVAVLVARFATVTAAGSLSLAALTRLWSGSTTGPLVLITGALTAADVDVLAPVPAHSAHPVLLSTEPADEVIERAAATGWYAASIAPGTSLRDAWLRVSHADVTAAEAAS</sequence>
<proteinExistence type="predicted"/>
<dbReference type="KEGG" id="mprt:ET475_01555"/>
<evidence type="ECO:0000256" key="1">
    <source>
        <dbReference type="SAM" id="Phobius"/>
    </source>
</evidence>
<dbReference type="OrthoDB" id="9812729at2"/>
<evidence type="ECO:0000313" key="4">
    <source>
        <dbReference type="Proteomes" id="UP000293995"/>
    </source>
</evidence>
<dbReference type="EMBL" id="CP035494">
    <property type="protein sequence ID" value="QAY58812.1"/>
    <property type="molecule type" value="Genomic_DNA"/>
</dbReference>
<evidence type="ECO:0000313" key="3">
    <source>
        <dbReference type="EMBL" id="QAY58812.1"/>
    </source>
</evidence>
<keyword evidence="4" id="KW-1185">Reference proteome</keyword>
<dbReference type="Proteomes" id="UP000293995">
    <property type="component" value="Chromosome"/>
</dbReference>
<dbReference type="PROSITE" id="PS51257">
    <property type="entry name" value="PROKAR_LIPOPROTEIN"/>
    <property type="match status" value="1"/>
</dbReference>
<dbReference type="InterPro" id="IPR002881">
    <property type="entry name" value="DUF58"/>
</dbReference>
<evidence type="ECO:0000259" key="2">
    <source>
        <dbReference type="Pfam" id="PF01882"/>
    </source>
</evidence>
<keyword evidence="1" id="KW-0472">Membrane</keyword>
<gene>
    <name evidence="3" type="ORF">ET475_01555</name>
</gene>
<protein>
    <submittedName>
        <fullName evidence="3">DUF58 domain-containing protein</fullName>
    </submittedName>
</protein>
<accession>A0A4P6E9H4</accession>
<feature type="domain" description="DUF58" evidence="2">
    <location>
        <begin position="205"/>
        <end position="251"/>
    </location>
</feature>
<dbReference type="PANTHER" id="PTHR34351:SF1">
    <property type="entry name" value="SLR1927 PROTEIN"/>
    <property type="match status" value="1"/>
</dbReference>
<name>A0A4P6E9H4_9MICO</name>